<gene>
    <name evidence="2" type="ORF">H0B56_18830</name>
</gene>
<dbReference type="RefSeq" id="WP_180894410.1">
    <property type="nucleotide sequence ID" value="NZ_JACCKD010000007.1"/>
</dbReference>
<dbReference type="EMBL" id="JACCKD010000007">
    <property type="protein sequence ID" value="MBA0127603.1"/>
    <property type="molecule type" value="Genomic_DNA"/>
</dbReference>
<keyword evidence="3" id="KW-1185">Reference proteome</keyword>
<dbReference type="Pfam" id="PF12079">
    <property type="entry name" value="DUF3558"/>
    <property type="match status" value="1"/>
</dbReference>
<dbReference type="InterPro" id="IPR024520">
    <property type="entry name" value="DUF3558"/>
</dbReference>
<accession>A0A838AEE0</accession>
<dbReference type="AlphaFoldDB" id="A0A838AEE0"/>
<feature type="region of interest" description="Disordered" evidence="1">
    <location>
        <begin position="17"/>
        <end position="57"/>
    </location>
</feature>
<evidence type="ECO:0000256" key="1">
    <source>
        <dbReference type="SAM" id="MobiDB-lite"/>
    </source>
</evidence>
<proteinExistence type="predicted"/>
<comment type="caution">
    <text evidence="2">The sequence shown here is derived from an EMBL/GenBank/DDBJ whole genome shotgun (WGS) entry which is preliminary data.</text>
</comment>
<organism evidence="2 3">
    <name type="scientific">Haloechinothrix aidingensis</name>
    <dbReference type="NCBI Taxonomy" id="2752311"/>
    <lineage>
        <taxon>Bacteria</taxon>
        <taxon>Bacillati</taxon>
        <taxon>Actinomycetota</taxon>
        <taxon>Actinomycetes</taxon>
        <taxon>Pseudonocardiales</taxon>
        <taxon>Pseudonocardiaceae</taxon>
        <taxon>Haloechinothrix</taxon>
    </lineage>
</organism>
<protein>
    <submittedName>
        <fullName evidence="2">DUF3558 domain-containing protein</fullName>
    </submittedName>
</protein>
<reference evidence="2 3" key="1">
    <citation type="submission" date="2020-07" db="EMBL/GenBank/DDBJ databases">
        <title>Genome of Haloechinothrix sp.</title>
        <authorList>
            <person name="Tang S.-K."/>
            <person name="Yang L."/>
            <person name="Zhu W.-Y."/>
        </authorList>
    </citation>
    <scope>NUCLEOTIDE SEQUENCE [LARGE SCALE GENOMIC DNA]</scope>
    <source>
        <strain evidence="2 3">YIM 98757</strain>
    </source>
</reference>
<sequence>MTTGVVAVLLLVTGCSDSTTGTTDPAGQGDAGNGQEQQNRLPHSGAPAVEDPVEDTREYEADPCTILPDDKLDDVGFPIEDSSEDLEASVGPRCTYHVEGVLAGTLGVSLAKAESGGLSHIYSLNEDGILELFEEVDDIHGHPAVIAAERDQRENGECDIYIGLRDDAGLDVQVTFSSAEHSEHHDAPCDAAYRLAELGIETLQAGE</sequence>
<evidence type="ECO:0000313" key="2">
    <source>
        <dbReference type="EMBL" id="MBA0127603.1"/>
    </source>
</evidence>
<dbReference type="Proteomes" id="UP000582974">
    <property type="component" value="Unassembled WGS sequence"/>
</dbReference>
<name>A0A838AEE0_9PSEU</name>
<evidence type="ECO:0000313" key="3">
    <source>
        <dbReference type="Proteomes" id="UP000582974"/>
    </source>
</evidence>